<keyword evidence="2" id="KW-0808">Transferase</keyword>
<evidence type="ECO:0000259" key="1">
    <source>
        <dbReference type="Pfam" id="PF00483"/>
    </source>
</evidence>
<dbReference type="GO" id="GO:0004475">
    <property type="term" value="F:mannose-1-phosphate guanylyltransferase (GTP) activity"/>
    <property type="evidence" value="ECO:0007669"/>
    <property type="project" value="InterPro"/>
</dbReference>
<evidence type="ECO:0000313" key="2">
    <source>
        <dbReference type="EMBL" id="RPF71084.1"/>
    </source>
</evidence>
<proteinExistence type="predicted"/>
<dbReference type="InterPro" id="IPR049577">
    <property type="entry name" value="GMPP_N"/>
</dbReference>
<dbReference type="EMBL" id="RPFZ01000001">
    <property type="protein sequence ID" value="RPF71084.1"/>
    <property type="molecule type" value="Genomic_DNA"/>
</dbReference>
<dbReference type="Gene3D" id="3.90.550.10">
    <property type="entry name" value="Spore Coat Polysaccharide Biosynthesis Protein SpsA, Chain A"/>
    <property type="match status" value="1"/>
</dbReference>
<gene>
    <name evidence="2" type="ORF">EG799_05250</name>
</gene>
<accession>A0A3N5CPZ7</accession>
<dbReference type="Proteomes" id="UP000275232">
    <property type="component" value="Unassembled WGS sequence"/>
</dbReference>
<comment type="caution">
    <text evidence="2">The sequence shown here is derived from an EMBL/GenBank/DDBJ whole genome shotgun (WGS) entry which is preliminary data.</text>
</comment>
<dbReference type="PANTHER" id="PTHR46390:SF1">
    <property type="entry name" value="MANNOSE-1-PHOSPHATE GUANYLYLTRANSFERASE"/>
    <property type="match status" value="1"/>
</dbReference>
<organism evidence="2 3">
    <name type="scientific">Aurantiacibacter spongiae</name>
    <dbReference type="NCBI Taxonomy" id="2488860"/>
    <lineage>
        <taxon>Bacteria</taxon>
        <taxon>Pseudomonadati</taxon>
        <taxon>Pseudomonadota</taxon>
        <taxon>Alphaproteobacteria</taxon>
        <taxon>Sphingomonadales</taxon>
        <taxon>Erythrobacteraceae</taxon>
        <taxon>Aurantiacibacter</taxon>
    </lineage>
</organism>
<sequence>MTSIHPVILCGGSGTRLWPRSRKAKPKPFLPLVGDRTLFEATLARCPPAEGFAYPVIVTGAVHVPHVETQIGEATDARIVVEPAPKNTAAAIALAAQRLPTDAVMLVCPSDHHIGNPKAFRQAAHAAARLARDGMMVAMAIEPTHPETGYGYIRHGEPIEGGGRRIAQFVEKPDLARATQFLAEGGYSWNGGIFAFRAGDFLEELATYRPALAEAVRRSVEEGCETGSAFHPDAGHFAKIEPESVDYAVMEETRRAAMVPAAMGWSDIGGWPALRDTLEGDERGNRTRGKVELRDCRNVLADTDGPRISIIGMDDIAVVVDGDEVLVTSMSGAQEVGKLEGAANQ</sequence>
<evidence type="ECO:0000313" key="3">
    <source>
        <dbReference type="Proteomes" id="UP000275232"/>
    </source>
</evidence>
<reference evidence="2 3" key="1">
    <citation type="submission" date="2018-11" db="EMBL/GenBank/DDBJ databases">
        <title>Erythrobacter spongiae sp. nov., isolated from a marine sponge.</title>
        <authorList>
            <person name="Zhuang L."/>
            <person name="Luo L."/>
        </authorList>
    </citation>
    <scope>NUCLEOTIDE SEQUENCE [LARGE SCALE GENOMIC DNA]</scope>
    <source>
        <strain evidence="2 3">HN-E23</strain>
    </source>
</reference>
<dbReference type="InterPro" id="IPR051161">
    <property type="entry name" value="Mannose-6P_isomerase_type2"/>
</dbReference>
<dbReference type="InterPro" id="IPR029044">
    <property type="entry name" value="Nucleotide-diphossugar_trans"/>
</dbReference>
<dbReference type="SUPFAM" id="SSF53448">
    <property type="entry name" value="Nucleotide-diphospho-sugar transferases"/>
    <property type="match status" value="1"/>
</dbReference>
<dbReference type="GO" id="GO:0009298">
    <property type="term" value="P:GDP-mannose biosynthetic process"/>
    <property type="evidence" value="ECO:0007669"/>
    <property type="project" value="TreeGrafter"/>
</dbReference>
<feature type="domain" description="Nucleotidyl transferase" evidence="1">
    <location>
        <begin position="6"/>
        <end position="279"/>
    </location>
</feature>
<name>A0A3N5CPZ7_9SPHN</name>
<dbReference type="AlphaFoldDB" id="A0A3N5CPZ7"/>
<dbReference type="PANTHER" id="PTHR46390">
    <property type="entry name" value="MANNOSE-1-PHOSPHATE GUANYLYLTRANSFERASE"/>
    <property type="match status" value="1"/>
</dbReference>
<dbReference type="SUPFAM" id="SSF159283">
    <property type="entry name" value="Guanosine diphospho-D-mannose pyrophosphorylase/mannose-6-phosphate isomerase linker domain"/>
    <property type="match status" value="1"/>
</dbReference>
<dbReference type="CDD" id="cd02509">
    <property type="entry name" value="GDP-M1P_Guanylyltransferase"/>
    <property type="match status" value="1"/>
</dbReference>
<keyword evidence="2" id="KW-0548">Nucleotidyltransferase</keyword>
<keyword evidence="3" id="KW-1185">Reference proteome</keyword>
<dbReference type="Pfam" id="PF00483">
    <property type="entry name" value="NTP_transferase"/>
    <property type="match status" value="1"/>
</dbReference>
<dbReference type="OrthoDB" id="9806359at2"/>
<dbReference type="InterPro" id="IPR005835">
    <property type="entry name" value="NTP_transferase_dom"/>
</dbReference>
<protein>
    <submittedName>
        <fullName evidence="2">Mannose-1-phosphate guanylyltransferase</fullName>
    </submittedName>
</protein>
<dbReference type="RefSeq" id="WP_123879190.1">
    <property type="nucleotide sequence ID" value="NZ_RPFZ01000001.1"/>
</dbReference>